<dbReference type="OrthoDB" id="4764332at2"/>
<feature type="region of interest" description="Disordered" evidence="1">
    <location>
        <begin position="473"/>
        <end position="542"/>
    </location>
</feature>
<gene>
    <name evidence="3" type="ORF">CG716_05930</name>
</gene>
<proteinExistence type="predicted"/>
<dbReference type="Proteomes" id="UP000216063">
    <property type="component" value="Unassembled WGS sequence"/>
</dbReference>
<dbReference type="EMBL" id="NOZR01000004">
    <property type="protein sequence ID" value="OYN81085.1"/>
    <property type="molecule type" value="Genomic_DNA"/>
</dbReference>
<accession>A0A255DV10</accession>
<feature type="chain" id="PRO_5038422529" evidence="2">
    <location>
        <begin position="35"/>
        <end position="542"/>
    </location>
</feature>
<sequence>MPETRIARKGQRISSAARKTGLFGAAAATATAMAFGMTAPDLLPTARAADVTLNGVTTGPVFRLLQAAGVNSVDFPNVAPPLIDTLTIDFAYTDANPVNLADQINAFPFAGWNILTNSFRRQPGGIVGSALLAGSGFATLDTNHAYQALLSSAGGNTLPGYTPLVGPGLINTLTGAQCASQGTFCRPGNNVTTLALLLLNSPLTPNGGLYTRFAPIANLFGINLVNPVGTSASSSTPATKGSGGIVTLHSAVVNVGLEYNALSDLPETLNPFSLANTLLATVLPTNLLGGVNLGGASLGDIETALGLLATLGSTSTTYSTLAPNDLPLLEPLRLPVRLINAVSNALGHPLNLGTPLADALQPALTILVNTGYTDVQTPTDGGTYNRTFDQSGDSVTFLSQATLTPAEWAQVPGDVVRALIVGFQDSFPLLRFGKTAPVLTVDGNHLKITYPSAPTGSTSTPTATSGVSIATPAATTPAAESVSTPSTGTTSTRTTRSSAGGAKSPAATGQTGSSSTSPSASTGSTHNGGVGGSKRSATRAAA</sequence>
<keyword evidence="2" id="KW-0732">Signal</keyword>
<feature type="compositionally biased region" description="Low complexity" evidence="1">
    <location>
        <begin position="473"/>
        <end position="525"/>
    </location>
</feature>
<name>A0A255DV10_9MYCO</name>
<protein>
    <submittedName>
        <fullName evidence="3">Uncharacterized protein</fullName>
    </submittedName>
</protein>
<comment type="caution">
    <text evidence="3">The sequence shown here is derived from an EMBL/GenBank/DDBJ whole genome shotgun (WGS) entry which is preliminary data.</text>
</comment>
<organism evidence="3 4">
    <name type="scientific">Mycolicibacterium sphagni</name>
    <dbReference type="NCBI Taxonomy" id="1786"/>
    <lineage>
        <taxon>Bacteria</taxon>
        <taxon>Bacillati</taxon>
        <taxon>Actinomycetota</taxon>
        <taxon>Actinomycetes</taxon>
        <taxon>Mycobacteriales</taxon>
        <taxon>Mycobacteriaceae</taxon>
        <taxon>Mycolicibacterium</taxon>
    </lineage>
</organism>
<dbReference type="AlphaFoldDB" id="A0A255DV10"/>
<feature type="signal peptide" evidence="2">
    <location>
        <begin position="1"/>
        <end position="34"/>
    </location>
</feature>
<evidence type="ECO:0000313" key="4">
    <source>
        <dbReference type="Proteomes" id="UP000216063"/>
    </source>
</evidence>
<keyword evidence="4" id="KW-1185">Reference proteome</keyword>
<reference evidence="3 4" key="1">
    <citation type="submission" date="2017-07" db="EMBL/GenBank/DDBJ databases">
        <title>The new phylogeny of genus Mycobacterium.</title>
        <authorList>
            <person name="Tortoli E."/>
            <person name="Trovato A."/>
            <person name="Cirillo D.M."/>
        </authorList>
    </citation>
    <scope>NUCLEOTIDE SEQUENCE [LARGE SCALE GENOMIC DNA]</scope>
    <source>
        <strain evidence="3 4">ATCC 33027</strain>
    </source>
</reference>
<evidence type="ECO:0000256" key="1">
    <source>
        <dbReference type="SAM" id="MobiDB-lite"/>
    </source>
</evidence>
<dbReference type="RefSeq" id="WP_094477432.1">
    <property type="nucleotide sequence ID" value="NZ_NOZR01000004.1"/>
</dbReference>
<evidence type="ECO:0000256" key="2">
    <source>
        <dbReference type="SAM" id="SignalP"/>
    </source>
</evidence>
<evidence type="ECO:0000313" key="3">
    <source>
        <dbReference type="EMBL" id="OYN81085.1"/>
    </source>
</evidence>